<evidence type="ECO:0000313" key="2">
    <source>
        <dbReference type="Proteomes" id="UP000234950"/>
    </source>
</evidence>
<comment type="caution">
    <text evidence="1">The sequence shown here is derived from an EMBL/GenBank/DDBJ whole genome shotgun (WGS) entry which is preliminary data.</text>
</comment>
<accession>A0A2N5H7K5</accession>
<protein>
    <submittedName>
        <fullName evidence="1">Uncharacterized protein</fullName>
    </submittedName>
</protein>
<reference evidence="1 2" key="1">
    <citation type="submission" date="2017-11" db="EMBL/GenBank/DDBJ databases">
        <title>Comparitive Functional Genomics of Dry Heat Resistant strains isolated from the Viking Spacecraft.</title>
        <authorList>
            <person name="Seuylemezian A."/>
            <person name="Cooper K."/>
            <person name="Vaishampayan P."/>
        </authorList>
    </citation>
    <scope>NUCLEOTIDE SEQUENCE [LARGE SCALE GENOMIC DNA]</scope>
    <source>
        <strain evidence="1 2">V32-6</strain>
    </source>
</reference>
<evidence type="ECO:0000313" key="1">
    <source>
        <dbReference type="EMBL" id="PLS01501.1"/>
    </source>
</evidence>
<dbReference type="AlphaFoldDB" id="A0A2N5H7K5"/>
<keyword evidence="2" id="KW-1185">Reference proteome</keyword>
<dbReference type="RefSeq" id="WP_101651499.1">
    <property type="nucleotide sequence ID" value="NZ_PGVE01000094.1"/>
</dbReference>
<name>A0A2N5H7K5_9BACI</name>
<gene>
    <name evidence="1" type="ORF">CVD27_24910</name>
</gene>
<proteinExistence type="predicted"/>
<dbReference type="Proteomes" id="UP000234950">
    <property type="component" value="Unassembled WGS sequence"/>
</dbReference>
<organism evidence="1 2">
    <name type="scientific">Neobacillus cucumis</name>
    <dbReference type="NCBI Taxonomy" id="1740721"/>
    <lineage>
        <taxon>Bacteria</taxon>
        <taxon>Bacillati</taxon>
        <taxon>Bacillota</taxon>
        <taxon>Bacilli</taxon>
        <taxon>Bacillales</taxon>
        <taxon>Bacillaceae</taxon>
        <taxon>Neobacillus</taxon>
    </lineage>
</organism>
<dbReference type="EMBL" id="PGVE01000094">
    <property type="protein sequence ID" value="PLS01501.1"/>
    <property type="molecule type" value="Genomic_DNA"/>
</dbReference>
<sequence length="519" mass="55347">MKIIKLFAAFLTVFIIVAFTINHFSSSSASKDSKNKVIKKEVPSKETEKIHVSDYSNAQEALDHSFGKPLTIPSGNRLFINVPSKNYPTIQTALDDLKLKKVERGSKIEISLKPGIYDYKEQLLADGLNASLVDIKGQEPIKITSSGVHAISHHTFKIEYYANDYKNLNYYDITYNVSSVVGITPGQFVIIKNTSGAANHYYHQGAWEITDVDSKNKRITVLYTGNSLPPKEVKAAMTIPKTVIRWTKNTTALLADHNTSLGSINNVVFVGTGRPEKDQSTRRSVKGWDMVGGHGGVTGIIARNGSEVTLGSNFAISSFSGSNVYATQSAHIDAKESVSSSSGRVGFGASSGASIQVVGAIASGNLLDGIVAQDNSFAFAKTALSIGNHRHGFVASGNGTVNSDLGKALGNLYSGAVSIGSTMNANSLVANNNGENGLWVYNGGKARAVGLITKFNKKYGLVAQTGSHITASNVNTSGNSIKDIYALDMSNILVSGYVGPSTFEPPLNITSKDGSYIKN</sequence>